<name>A0A0A9AY97_ARUDO</name>
<dbReference type="AlphaFoldDB" id="A0A0A9AY97"/>
<accession>A0A0A9AY97</accession>
<sequence length="56" mass="6371">MLFLGLLGLSPKPPMSNNTPDRKSWAWPTKVSKRFPTDKKVEVLSNDRILQLLMSS</sequence>
<proteinExistence type="predicted"/>
<organism evidence="1">
    <name type="scientific">Arundo donax</name>
    <name type="common">Giant reed</name>
    <name type="synonym">Donax arundinaceus</name>
    <dbReference type="NCBI Taxonomy" id="35708"/>
    <lineage>
        <taxon>Eukaryota</taxon>
        <taxon>Viridiplantae</taxon>
        <taxon>Streptophyta</taxon>
        <taxon>Embryophyta</taxon>
        <taxon>Tracheophyta</taxon>
        <taxon>Spermatophyta</taxon>
        <taxon>Magnoliopsida</taxon>
        <taxon>Liliopsida</taxon>
        <taxon>Poales</taxon>
        <taxon>Poaceae</taxon>
        <taxon>PACMAD clade</taxon>
        <taxon>Arundinoideae</taxon>
        <taxon>Arundineae</taxon>
        <taxon>Arundo</taxon>
    </lineage>
</organism>
<dbReference type="EMBL" id="GBRH01241819">
    <property type="protein sequence ID" value="JAD56076.1"/>
    <property type="molecule type" value="Transcribed_RNA"/>
</dbReference>
<reference evidence="1" key="1">
    <citation type="submission" date="2014-09" db="EMBL/GenBank/DDBJ databases">
        <authorList>
            <person name="Magalhaes I.L.F."/>
            <person name="Oliveira U."/>
            <person name="Santos F.R."/>
            <person name="Vidigal T.H.D.A."/>
            <person name="Brescovit A.D."/>
            <person name="Santos A.J."/>
        </authorList>
    </citation>
    <scope>NUCLEOTIDE SEQUENCE</scope>
    <source>
        <tissue evidence="1">Shoot tissue taken approximately 20 cm above the soil surface</tissue>
    </source>
</reference>
<evidence type="ECO:0000313" key="1">
    <source>
        <dbReference type="EMBL" id="JAD56076.1"/>
    </source>
</evidence>
<reference evidence="1" key="2">
    <citation type="journal article" date="2015" name="Data Brief">
        <title>Shoot transcriptome of the giant reed, Arundo donax.</title>
        <authorList>
            <person name="Barrero R.A."/>
            <person name="Guerrero F.D."/>
            <person name="Moolhuijzen P."/>
            <person name="Goolsby J.A."/>
            <person name="Tidwell J."/>
            <person name="Bellgard S.E."/>
            <person name="Bellgard M.I."/>
        </authorList>
    </citation>
    <scope>NUCLEOTIDE SEQUENCE</scope>
    <source>
        <tissue evidence="1">Shoot tissue taken approximately 20 cm above the soil surface</tissue>
    </source>
</reference>
<protein>
    <submittedName>
        <fullName evidence="1">Uncharacterized protein</fullName>
    </submittedName>
</protein>